<evidence type="ECO:0000256" key="1">
    <source>
        <dbReference type="SAM" id="Phobius"/>
    </source>
</evidence>
<comment type="caution">
    <text evidence="2">The sequence shown here is derived from an EMBL/GenBank/DDBJ whole genome shotgun (WGS) entry which is preliminary data.</text>
</comment>
<keyword evidence="3" id="KW-1185">Reference proteome</keyword>
<feature type="transmembrane region" description="Helical" evidence="1">
    <location>
        <begin position="38"/>
        <end position="58"/>
    </location>
</feature>
<keyword evidence="1" id="KW-1133">Transmembrane helix</keyword>
<organism evidence="2 3">
    <name type="scientific">Gryllotalpicola kribbensis</name>
    <dbReference type="NCBI Taxonomy" id="993084"/>
    <lineage>
        <taxon>Bacteria</taxon>
        <taxon>Bacillati</taxon>
        <taxon>Actinomycetota</taxon>
        <taxon>Actinomycetes</taxon>
        <taxon>Micrococcales</taxon>
        <taxon>Microbacteriaceae</taxon>
        <taxon>Gryllotalpicola</taxon>
    </lineage>
</organism>
<feature type="transmembrane region" description="Helical" evidence="1">
    <location>
        <begin position="64"/>
        <end position="85"/>
    </location>
</feature>
<keyword evidence="1" id="KW-0472">Membrane</keyword>
<accession>A0ABP8AFV6</accession>
<dbReference type="Proteomes" id="UP001500213">
    <property type="component" value="Unassembled WGS sequence"/>
</dbReference>
<dbReference type="RefSeq" id="WP_344772964.1">
    <property type="nucleotide sequence ID" value="NZ_BAABBX010000002.1"/>
</dbReference>
<feature type="transmembrane region" description="Helical" evidence="1">
    <location>
        <begin position="170"/>
        <end position="191"/>
    </location>
</feature>
<gene>
    <name evidence="2" type="ORF">GCM10022288_02390</name>
</gene>
<dbReference type="EMBL" id="BAABBX010000002">
    <property type="protein sequence ID" value="GAA4183298.1"/>
    <property type="molecule type" value="Genomic_DNA"/>
</dbReference>
<evidence type="ECO:0000313" key="2">
    <source>
        <dbReference type="EMBL" id="GAA4183298.1"/>
    </source>
</evidence>
<feature type="transmembrane region" description="Helical" evidence="1">
    <location>
        <begin position="12"/>
        <end position="31"/>
    </location>
</feature>
<proteinExistence type="predicted"/>
<protein>
    <submittedName>
        <fullName evidence="2">Uncharacterized protein</fullName>
    </submittedName>
</protein>
<name>A0ABP8AFV6_9MICO</name>
<keyword evidence="1" id="KW-0812">Transmembrane</keyword>
<reference evidence="3" key="1">
    <citation type="journal article" date="2019" name="Int. J. Syst. Evol. Microbiol.">
        <title>The Global Catalogue of Microorganisms (GCM) 10K type strain sequencing project: providing services to taxonomists for standard genome sequencing and annotation.</title>
        <authorList>
            <consortium name="The Broad Institute Genomics Platform"/>
            <consortium name="The Broad Institute Genome Sequencing Center for Infectious Disease"/>
            <person name="Wu L."/>
            <person name="Ma J."/>
        </authorList>
    </citation>
    <scope>NUCLEOTIDE SEQUENCE [LARGE SCALE GENOMIC DNA]</scope>
    <source>
        <strain evidence="3">JCM 17593</strain>
    </source>
</reference>
<evidence type="ECO:0000313" key="3">
    <source>
        <dbReference type="Proteomes" id="UP001500213"/>
    </source>
</evidence>
<sequence length="192" mass="19195">MSYAGPGLILTVLFWAVLTLVVAGGVVFSALAVKGSRWAVIAAAAFLLVAVVMVGLPHPHGPSLLGAVIALGAVAISAFGGSPAVKTVLALATRQVEGEAGGILISPRDAAAGEGKREVLRGGLTIGILERVATTAALLAGVPEAIAVVIAIKGVGRFSELGASEAQERFIIGTFVSLGWAAVCGALAHLVW</sequence>